<evidence type="ECO:0000256" key="3">
    <source>
        <dbReference type="ARBA" id="ARBA00022840"/>
    </source>
</evidence>
<dbReference type="PANTHER" id="PTHR24220">
    <property type="entry name" value="IMPORT ATP-BINDING PROTEIN"/>
    <property type="match status" value="1"/>
</dbReference>
<evidence type="ECO:0000313" key="7">
    <source>
        <dbReference type="Proteomes" id="UP000234420"/>
    </source>
</evidence>
<organism evidence="6 7">
    <name type="scientific">Photobacterium carnosum</name>
    <dbReference type="NCBI Taxonomy" id="2023717"/>
    <lineage>
        <taxon>Bacteria</taxon>
        <taxon>Pseudomonadati</taxon>
        <taxon>Pseudomonadota</taxon>
        <taxon>Gammaproteobacteria</taxon>
        <taxon>Vibrionales</taxon>
        <taxon>Vibrionaceae</taxon>
        <taxon>Photobacterium</taxon>
    </lineage>
</organism>
<dbReference type="GO" id="GO:0005886">
    <property type="term" value="C:plasma membrane"/>
    <property type="evidence" value="ECO:0007669"/>
    <property type="project" value="TreeGrafter"/>
</dbReference>
<dbReference type="InterPro" id="IPR015854">
    <property type="entry name" value="ABC_transpr_LolD-like"/>
</dbReference>
<dbReference type="SUPFAM" id="SSF52540">
    <property type="entry name" value="P-loop containing nucleoside triphosphate hydrolases"/>
    <property type="match status" value="1"/>
</dbReference>
<dbReference type="InterPro" id="IPR017871">
    <property type="entry name" value="ABC_transporter-like_CS"/>
</dbReference>
<keyword evidence="2" id="KW-0547">Nucleotide-binding</keyword>
<dbReference type="SMART" id="SM00382">
    <property type="entry name" value="AAA"/>
    <property type="match status" value="1"/>
</dbReference>
<accession>A0A2N4UQU9</accession>
<comment type="caution">
    <text evidence="6">The sequence shown here is derived from an EMBL/GenBank/DDBJ whole genome shotgun (WGS) entry which is preliminary data.</text>
</comment>
<keyword evidence="1" id="KW-0813">Transport</keyword>
<protein>
    <submittedName>
        <fullName evidence="6">ABC transporter</fullName>
    </submittedName>
</protein>
<comment type="similarity">
    <text evidence="4">Belongs to the ABC transporter superfamily. Macrolide exporter (TC 3.A.1.122) family.</text>
</comment>
<dbReference type="Gene3D" id="3.40.50.300">
    <property type="entry name" value="P-loop containing nucleotide triphosphate hydrolases"/>
    <property type="match status" value="1"/>
</dbReference>
<feature type="domain" description="ABC transporter" evidence="5">
    <location>
        <begin position="6"/>
        <end position="240"/>
    </location>
</feature>
<dbReference type="AlphaFoldDB" id="A0A2N4UQU9"/>
<evidence type="ECO:0000256" key="2">
    <source>
        <dbReference type="ARBA" id="ARBA00022741"/>
    </source>
</evidence>
<dbReference type="InterPro" id="IPR003593">
    <property type="entry name" value="AAA+_ATPase"/>
</dbReference>
<dbReference type="InterPro" id="IPR027417">
    <property type="entry name" value="P-loop_NTPase"/>
</dbReference>
<dbReference type="InterPro" id="IPR003439">
    <property type="entry name" value="ABC_transporter-like_ATP-bd"/>
</dbReference>
<keyword evidence="3" id="KW-0067">ATP-binding</keyword>
<evidence type="ECO:0000256" key="4">
    <source>
        <dbReference type="ARBA" id="ARBA00038388"/>
    </source>
</evidence>
<dbReference type="GO" id="GO:1902495">
    <property type="term" value="C:transmembrane transporter complex"/>
    <property type="evidence" value="ECO:0007669"/>
    <property type="project" value="UniProtKB-ARBA"/>
</dbReference>
<dbReference type="GO" id="GO:0016887">
    <property type="term" value="F:ATP hydrolysis activity"/>
    <property type="evidence" value="ECO:0007669"/>
    <property type="project" value="InterPro"/>
</dbReference>
<dbReference type="CDD" id="cd03255">
    <property type="entry name" value="ABC_MJ0796_LolCDE_FtsE"/>
    <property type="match status" value="1"/>
</dbReference>
<keyword evidence="7" id="KW-1185">Reference proteome</keyword>
<sequence>MSISVIKAHAVSKQVTTTLSPMTILQDVSLEVEQGESIALVGVSGAGKSTLMMLLAGLDVPTTGEIELLGHNLTRLDDEQRAQLRSESIGFVFQNFLLLPTLNALENVTLPCLIQNKAIDIERAKQLLAVVGLQGRETHLPSQLSGGEQQRVALARAFMINPKILFADEPTGNLDQQTAAMVIELLFELNRDNGTTLILVTHDDALAARCDRVLRLDNGILNQAQDRADNKPLNKDDRDV</sequence>
<dbReference type="Pfam" id="PF00005">
    <property type="entry name" value="ABC_tran"/>
    <property type="match status" value="1"/>
</dbReference>
<dbReference type="RefSeq" id="WP_101769285.1">
    <property type="nucleotide sequence ID" value="NZ_BPPU01000001.1"/>
</dbReference>
<gene>
    <name evidence="6" type="ORF">CIK00_13035</name>
</gene>
<dbReference type="PROSITE" id="PS50893">
    <property type="entry name" value="ABC_TRANSPORTER_2"/>
    <property type="match status" value="1"/>
</dbReference>
<evidence type="ECO:0000259" key="5">
    <source>
        <dbReference type="PROSITE" id="PS50893"/>
    </source>
</evidence>
<evidence type="ECO:0000256" key="1">
    <source>
        <dbReference type="ARBA" id="ARBA00022448"/>
    </source>
</evidence>
<dbReference type="PANTHER" id="PTHR24220:SF689">
    <property type="entry name" value="LIPOPROTEIN-RELEASING SYSTEM ATP-BINDING PROTEIN LOLD"/>
    <property type="match status" value="1"/>
</dbReference>
<reference evidence="6 7" key="1">
    <citation type="journal article" date="2018" name="Syst. Appl. Microbiol.">
        <title>Photobacterium carnosum sp. nov., isolated from spoiled modified atmosphere packaged poultry meat.</title>
        <authorList>
            <person name="Hilgarth M."/>
            <person name="Fuertes S."/>
            <person name="Ehrmann M."/>
            <person name="Vogel R.F."/>
        </authorList>
    </citation>
    <scope>NUCLEOTIDE SEQUENCE [LARGE SCALE GENOMIC DNA]</scope>
    <source>
        <strain evidence="6 7">TMW 2.2021</strain>
    </source>
</reference>
<dbReference type="Proteomes" id="UP000234420">
    <property type="component" value="Unassembled WGS sequence"/>
</dbReference>
<dbReference type="GO" id="GO:0022857">
    <property type="term" value="F:transmembrane transporter activity"/>
    <property type="evidence" value="ECO:0007669"/>
    <property type="project" value="TreeGrafter"/>
</dbReference>
<dbReference type="EMBL" id="NPIB01000016">
    <property type="protein sequence ID" value="PLC57386.1"/>
    <property type="molecule type" value="Genomic_DNA"/>
</dbReference>
<dbReference type="GO" id="GO:0005524">
    <property type="term" value="F:ATP binding"/>
    <property type="evidence" value="ECO:0007669"/>
    <property type="project" value="UniProtKB-KW"/>
</dbReference>
<proteinExistence type="inferred from homology"/>
<evidence type="ECO:0000313" key="6">
    <source>
        <dbReference type="EMBL" id="PLC57386.1"/>
    </source>
</evidence>
<name>A0A2N4UQU9_9GAMM</name>
<dbReference type="PROSITE" id="PS00211">
    <property type="entry name" value="ABC_TRANSPORTER_1"/>
    <property type="match status" value="1"/>
</dbReference>
<dbReference type="FunFam" id="3.40.50.300:FF:000032">
    <property type="entry name" value="Export ABC transporter ATP-binding protein"/>
    <property type="match status" value="1"/>
</dbReference>
<dbReference type="InterPro" id="IPR017911">
    <property type="entry name" value="MacB-like_ATP-bd"/>
</dbReference>